<evidence type="ECO:0000256" key="4">
    <source>
        <dbReference type="ARBA" id="ARBA00022723"/>
    </source>
</evidence>
<dbReference type="InterPro" id="IPR013984">
    <property type="entry name" value="Ald_Fedxn_OxRdtase_dom2"/>
</dbReference>
<dbReference type="Pfam" id="PF02730">
    <property type="entry name" value="AFOR_N"/>
    <property type="match status" value="1"/>
</dbReference>
<dbReference type="InterPro" id="IPR001203">
    <property type="entry name" value="OxRdtase_Ald_Fedxn_C"/>
</dbReference>
<dbReference type="SUPFAM" id="SSF56228">
    <property type="entry name" value="Aldehyde ferredoxin oxidoreductase, N-terminal domain"/>
    <property type="match status" value="1"/>
</dbReference>
<sequence>MKILRVNMETGSIRLEELSEKYRLLGNRGLVSSLIYNEVSPTCSPIGPNNKLYIASSPLEGFGVTSTGRISVGAKSPLTGGIKEANAGGTAGSRMARQGLRAIAIEGASEGSWILRISSSGSELLEASEYAGLGTYETTKRLLDRYGRDSSVISIGPSGEKLLLSAGVFVSDVEGDSSRAAARGGLGAVMGSKGLKAIVIQNDGNYKPKPSDKEGFINARLALHKAILENPGAQAYTNYGTMGILLPLHALGTLPGKGFTDADFKGVESVSGEKMLENMAKRGGEGKPVHSCMPGCVIRCSNVYADKNGKKIVSPLEYETSALLGTNLCIDDLDVIAKLNRKCNDYGIDTIETGAALGVAAHAGVLEWGDGKKAADLIDEIGQGTPLGRILGSGAVIAGKVLGVIKVPAVKGQAMAGYDPRGVKSMGATYAMTPMGADHTAAVTFRAPIDQFKWEGGIDVSRNIQVTVAFYDTYFCSFVARGVGTSTHLLRELFNTAFGTDYQDDSFISEIGKDCIKKERMFNLAAGVTEEWLPEWMREEPLEPHGRVADIPASEFERFWDKSFWGEFPPIPKRF</sequence>
<evidence type="ECO:0000256" key="6">
    <source>
        <dbReference type="ARBA" id="ARBA00023004"/>
    </source>
</evidence>
<dbReference type="Gene3D" id="1.10.599.10">
    <property type="entry name" value="Aldehyde Ferredoxin Oxidoreductase Protein, subunit A, domain 3"/>
    <property type="match status" value="1"/>
</dbReference>
<dbReference type="InterPro" id="IPR013985">
    <property type="entry name" value="Ald_Fedxn_OxRdtase_dom3"/>
</dbReference>
<keyword evidence="7" id="KW-0411">Iron-sulfur</keyword>
<dbReference type="Pfam" id="PF01314">
    <property type="entry name" value="AFOR_C"/>
    <property type="match status" value="1"/>
</dbReference>
<comment type="cofactor">
    <cofactor evidence="1">
        <name>[4Fe-4S] cluster</name>
        <dbReference type="ChEBI" id="CHEBI:49883"/>
    </cofactor>
</comment>
<protein>
    <submittedName>
        <fullName evidence="10">Aldehyde:ferredoxin oxidoreductase</fullName>
        <ecNumber evidence="10">1.2.7.5</ecNumber>
    </submittedName>
</protein>
<dbReference type="InterPro" id="IPR051919">
    <property type="entry name" value="W-dependent_AOR"/>
</dbReference>
<evidence type="ECO:0000313" key="11">
    <source>
        <dbReference type="Proteomes" id="UP001519271"/>
    </source>
</evidence>
<dbReference type="Gene3D" id="1.10.569.10">
    <property type="entry name" value="Aldehyde Ferredoxin Oxidoreductase Protein, subunit A, domain 2"/>
    <property type="match status" value="1"/>
</dbReference>
<accession>A0ABS4G561</accession>
<dbReference type="PANTHER" id="PTHR30038:SF0">
    <property type="entry name" value="TUNGSTEN-CONTAINING ALDEHYDE FERREDOXIN OXIDOREDUCTASE"/>
    <property type="match status" value="1"/>
</dbReference>
<dbReference type="RefSeq" id="WP_209459804.1">
    <property type="nucleotide sequence ID" value="NZ_JAGGKC010000017.1"/>
</dbReference>
<reference evidence="10 11" key="1">
    <citation type="submission" date="2021-03" db="EMBL/GenBank/DDBJ databases">
        <title>Genomic Encyclopedia of Type Strains, Phase IV (KMG-IV): sequencing the most valuable type-strain genomes for metagenomic binning, comparative biology and taxonomic classification.</title>
        <authorList>
            <person name="Goeker M."/>
        </authorList>
    </citation>
    <scope>NUCLEOTIDE SEQUENCE [LARGE SCALE GENOMIC DNA]</scope>
    <source>
        <strain evidence="10 11">DSM 6139</strain>
    </source>
</reference>
<dbReference type="EC" id="1.2.7.5" evidence="10"/>
<keyword evidence="11" id="KW-1185">Reference proteome</keyword>
<comment type="caution">
    <text evidence="10">The sequence shown here is derived from an EMBL/GenBank/DDBJ whole genome shotgun (WGS) entry which is preliminary data.</text>
</comment>
<dbReference type="SMART" id="SM00790">
    <property type="entry name" value="AFOR_N"/>
    <property type="match status" value="1"/>
</dbReference>
<keyword evidence="5 10" id="KW-0560">Oxidoreductase</keyword>
<dbReference type="SUPFAM" id="SSF48310">
    <property type="entry name" value="Aldehyde ferredoxin oxidoreductase, C-terminal domains"/>
    <property type="match status" value="1"/>
</dbReference>
<keyword evidence="3" id="KW-0004">4Fe-4S</keyword>
<evidence type="ECO:0000256" key="5">
    <source>
        <dbReference type="ARBA" id="ARBA00023002"/>
    </source>
</evidence>
<dbReference type="PANTHER" id="PTHR30038">
    <property type="entry name" value="ALDEHYDE FERREDOXIN OXIDOREDUCTASE"/>
    <property type="match status" value="1"/>
</dbReference>
<comment type="similarity">
    <text evidence="2">Belongs to the AOR/FOR family.</text>
</comment>
<keyword evidence="4" id="KW-0479">Metal-binding</keyword>
<dbReference type="Gene3D" id="3.60.9.10">
    <property type="entry name" value="Aldehyde ferredoxin oxidoreductase, N-terminal domain"/>
    <property type="match status" value="1"/>
</dbReference>
<dbReference type="InterPro" id="IPR036021">
    <property type="entry name" value="Tungsten_al_ferr_oxy-like_C"/>
</dbReference>
<feature type="domain" description="Aldehyde ferredoxin oxidoreductase N-terminal" evidence="9">
    <location>
        <begin position="1"/>
        <end position="204"/>
    </location>
</feature>
<name>A0ABS4G561_9CLOT</name>
<evidence type="ECO:0000256" key="2">
    <source>
        <dbReference type="ARBA" id="ARBA00011032"/>
    </source>
</evidence>
<evidence type="ECO:0000256" key="8">
    <source>
        <dbReference type="ARBA" id="ARBA00049934"/>
    </source>
</evidence>
<dbReference type="GO" id="GO:0033726">
    <property type="term" value="F:aldehyde ferredoxin oxidoreductase activity"/>
    <property type="evidence" value="ECO:0007669"/>
    <property type="project" value="UniProtKB-EC"/>
</dbReference>
<dbReference type="InterPro" id="IPR013983">
    <property type="entry name" value="Ald_Fedxn_OxRdtase_N"/>
</dbReference>
<evidence type="ECO:0000256" key="3">
    <source>
        <dbReference type="ARBA" id="ARBA00022485"/>
    </source>
</evidence>
<dbReference type="InterPro" id="IPR036503">
    <property type="entry name" value="Ald_Fedxn_OxRdtase_N_sf"/>
</dbReference>
<gene>
    <name evidence="10" type="ORF">J2Z34_002097</name>
</gene>
<comment type="cofactor">
    <cofactor evidence="8">
        <name>tungstopterin</name>
        <dbReference type="ChEBI" id="CHEBI:30402"/>
    </cofactor>
</comment>
<dbReference type="Proteomes" id="UP001519271">
    <property type="component" value="Unassembled WGS sequence"/>
</dbReference>
<organism evidence="10 11">
    <name type="scientific">Youngiibacter multivorans</name>
    <dbReference type="NCBI Taxonomy" id="937251"/>
    <lineage>
        <taxon>Bacteria</taxon>
        <taxon>Bacillati</taxon>
        <taxon>Bacillota</taxon>
        <taxon>Clostridia</taxon>
        <taxon>Eubacteriales</taxon>
        <taxon>Clostridiaceae</taxon>
        <taxon>Youngiibacter</taxon>
    </lineage>
</organism>
<evidence type="ECO:0000313" key="10">
    <source>
        <dbReference type="EMBL" id="MBP1919607.1"/>
    </source>
</evidence>
<dbReference type="EMBL" id="JAGGKC010000017">
    <property type="protein sequence ID" value="MBP1919607.1"/>
    <property type="molecule type" value="Genomic_DNA"/>
</dbReference>
<keyword evidence="6" id="KW-0408">Iron</keyword>
<evidence type="ECO:0000256" key="7">
    <source>
        <dbReference type="ARBA" id="ARBA00023014"/>
    </source>
</evidence>
<proteinExistence type="inferred from homology"/>
<evidence type="ECO:0000256" key="1">
    <source>
        <dbReference type="ARBA" id="ARBA00001966"/>
    </source>
</evidence>
<evidence type="ECO:0000259" key="9">
    <source>
        <dbReference type="SMART" id="SM00790"/>
    </source>
</evidence>